<evidence type="ECO:0000313" key="2">
    <source>
        <dbReference type="Proteomes" id="UP001516400"/>
    </source>
</evidence>
<keyword evidence="2" id="KW-1185">Reference proteome</keyword>
<accession>A0ABD2P0V0</accession>
<protein>
    <submittedName>
        <fullName evidence="1">Uncharacterized protein</fullName>
    </submittedName>
</protein>
<reference evidence="1 2" key="1">
    <citation type="journal article" date="2021" name="BMC Biol.">
        <title>Horizontally acquired antibacterial genes associated with adaptive radiation of ladybird beetles.</title>
        <authorList>
            <person name="Li H.S."/>
            <person name="Tang X.F."/>
            <person name="Huang Y.H."/>
            <person name="Xu Z.Y."/>
            <person name="Chen M.L."/>
            <person name="Du X.Y."/>
            <person name="Qiu B.Y."/>
            <person name="Chen P.T."/>
            <person name="Zhang W."/>
            <person name="Slipinski A."/>
            <person name="Escalona H.E."/>
            <person name="Waterhouse R.M."/>
            <person name="Zwick A."/>
            <person name="Pang H."/>
        </authorList>
    </citation>
    <scope>NUCLEOTIDE SEQUENCE [LARGE SCALE GENOMIC DNA]</scope>
    <source>
        <strain evidence="1">SYSU2018</strain>
    </source>
</reference>
<comment type="caution">
    <text evidence="1">The sequence shown here is derived from an EMBL/GenBank/DDBJ whole genome shotgun (WGS) entry which is preliminary data.</text>
</comment>
<organism evidence="1 2">
    <name type="scientific">Cryptolaemus montrouzieri</name>
    <dbReference type="NCBI Taxonomy" id="559131"/>
    <lineage>
        <taxon>Eukaryota</taxon>
        <taxon>Metazoa</taxon>
        <taxon>Ecdysozoa</taxon>
        <taxon>Arthropoda</taxon>
        <taxon>Hexapoda</taxon>
        <taxon>Insecta</taxon>
        <taxon>Pterygota</taxon>
        <taxon>Neoptera</taxon>
        <taxon>Endopterygota</taxon>
        <taxon>Coleoptera</taxon>
        <taxon>Polyphaga</taxon>
        <taxon>Cucujiformia</taxon>
        <taxon>Coccinelloidea</taxon>
        <taxon>Coccinellidae</taxon>
        <taxon>Scymninae</taxon>
        <taxon>Scymnini</taxon>
        <taxon>Cryptolaemus</taxon>
    </lineage>
</organism>
<feature type="non-terminal residue" evidence="1">
    <location>
        <position position="1"/>
    </location>
</feature>
<gene>
    <name evidence="1" type="ORF">HHI36_018498</name>
</gene>
<dbReference type="Proteomes" id="UP001516400">
    <property type="component" value="Unassembled WGS sequence"/>
</dbReference>
<evidence type="ECO:0000313" key="1">
    <source>
        <dbReference type="EMBL" id="KAL3284334.1"/>
    </source>
</evidence>
<dbReference type="EMBL" id="JABFTP020000165">
    <property type="protein sequence ID" value="KAL3284334.1"/>
    <property type="molecule type" value="Genomic_DNA"/>
</dbReference>
<name>A0ABD2P0V0_9CUCU</name>
<proteinExistence type="predicted"/>
<dbReference type="AlphaFoldDB" id="A0ABD2P0V0"/>
<sequence length="140" mass="16370">FENMEENVPFIICKPKNNQDVSITKKYIESRINSKQVAADIKPMKHWGKGCIMVKCDSVKSNEIMKREMERQLSNKCDIKLTKLRNPCNTVSNINKNIEKGEIIELIKGQNKFLDERNQIELLALKPTKKKEFHKRYTGM</sequence>